<feature type="transmembrane region" description="Helical" evidence="1">
    <location>
        <begin position="44"/>
        <end position="62"/>
    </location>
</feature>
<dbReference type="OrthoDB" id="9182237at2"/>
<evidence type="ECO:0000313" key="2">
    <source>
        <dbReference type="EMBL" id="SHG00318.1"/>
    </source>
</evidence>
<proteinExistence type="predicted"/>
<protein>
    <recommendedName>
        <fullName evidence="4">DUF2065 domain-containing protein</fullName>
    </recommendedName>
</protein>
<reference evidence="3" key="1">
    <citation type="submission" date="2016-11" db="EMBL/GenBank/DDBJ databases">
        <authorList>
            <person name="Varghese N."/>
            <person name="Submissions S."/>
        </authorList>
    </citation>
    <scope>NUCLEOTIDE SEQUENCE [LARGE SCALE GENOMIC DNA]</scope>
    <source>
        <strain evidence="3">DSM 16579</strain>
    </source>
</reference>
<dbReference type="Pfam" id="PF09838">
    <property type="entry name" value="DUF2065"/>
    <property type="match status" value="1"/>
</dbReference>
<dbReference type="InterPro" id="IPR019201">
    <property type="entry name" value="DUF2065"/>
</dbReference>
<dbReference type="Proteomes" id="UP000184517">
    <property type="component" value="Unassembled WGS sequence"/>
</dbReference>
<dbReference type="RefSeq" id="WP_072840566.1">
    <property type="nucleotide sequence ID" value="NZ_FQVF01000014.1"/>
</dbReference>
<dbReference type="EMBL" id="FQVF01000014">
    <property type="protein sequence ID" value="SHG00318.1"/>
    <property type="molecule type" value="Genomic_DNA"/>
</dbReference>
<gene>
    <name evidence="2" type="ORF">SAMN02745753_03071</name>
</gene>
<keyword evidence="1" id="KW-0812">Transmembrane</keyword>
<keyword evidence="1" id="KW-0472">Membrane</keyword>
<dbReference type="PANTHER" id="PTHR38602">
    <property type="entry name" value="INNER MEMBRANE PROTEIN-RELATED"/>
    <property type="match status" value="1"/>
</dbReference>
<keyword evidence="3" id="KW-1185">Reference proteome</keyword>
<evidence type="ECO:0008006" key="4">
    <source>
        <dbReference type="Google" id="ProtNLM"/>
    </source>
</evidence>
<dbReference type="PANTHER" id="PTHR38602:SF1">
    <property type="entry name" value="INNER MEMBRANE PROTEIN"/>
    <property type="match status" value="1"/>
</dbReference>
<name>A0A1M5G9G2_9GAMM</name>
<dbReference type="STRING" id="1122206.SAMN02745753_03071"/>
<dbReference type="AlphaFoldDB" id="A0A1M5G9G2"/>
<sequence>MQELLQSLLVGVSLLLIAEGFLPFLAPNIWREIMVKAIASSDWNLRILGAVSMFLGLMLLLLTRS</sequence>
<evidence type="ECO:0000256" key="1">
    <source>
        <dbReference type="SAM" id="Phobius"/>
    </source>
</evidence>
<keyword evidence="1" id="KW-1133">Transmembrane helix</keyword>
<accession>A0A1M5G9G2</accession>
<evidence type="ECO:0000313" key="3">
    <source>
        <dbReference type="Proteomes" id="UP000184517"/>
    </source>
</evidence>
<organism evidence="2 3">
    <name type="scientific">Marinomonas polaris DSM 16579</name>
    <dbReference type="NCBI Taxonomy" id="1122206"/>
    <lineage>
        <taxon>Bacteria</taxon>
        <taxon>Pseudomonadati</taxon>
        <taxon>Pseudomonadota</taxon>
        <taxon>Gammaproteobacteria</taxon>
        <taxon>Oceanospirillales</taxon>
        <taxon>Oceanospirillaceae</taxon>
        <taxon>Marinomonas</taxon>
    </lineage>
</organism>